<dbReference type="InterPro" id="IPR029057">
    <property type="entry name" value="PRTase-like"/>
</dbReference>
<organism evidence="3 4">
    <name type="scientific">Shewanella youngdeokensis</name>
    <dbReference type="NCBI Taxonomy" id="2999068"/>
    <lineage>
        <taxon>Bacteria</taxon>
        <taxon>Pseudomonadati</taxon>
        <taxon>Pseudomonadota</taxon>
        <taxon>Gammaproteobacteria</taxon>
        <taxon>Alteromonadales</taxon>
        <taxon>Shewanellaceae</taxon>
        <taxon>Shewanella</taxon>
    </lineage>
</organism>
<comment type="similarity">
    <text evidence="1">Belongs to the ComF/GntX family.</text>
</comment>
<evidence type="ECO:0000313" key="3">
    <source>
        <dbReference type="EMBL" id="WOT05412.1"/>
    </source>
</evidence>
<keyword evidence="4" id="KW-1185">Reference proteome</keyword>
<evidence type="ECO:0000259" key="2">
    <source>
        <dbReference type="Pfam" id="PF18912"/>
    </source>
</evidence>
<dbReference type="InterPro" id="IPR044005">
    <property type="entry name" value="DZR_2"/>
</dbReference>
<evidence type="ECO:0000256" key="1">
    <source>
        <dbReference type="ARBA" id="ARBA00008007"/>
    </source>
</evidence>
<dbReference type="EMBL" id="CP136522">
    <property type="protein sequence ID" value="WOT05412.1"/>
    <property type="molecule type" value="Genomic_DNA"/>
</dbReference>
<gene>
    <name evidence="3" type="ORF">RGE70_00870</name>
</gene>
<dbReference type="Pfam" id="PF18912">
    <property type="entry name" value="DZR_2"/>
    <property type="match status" value="1"/>
</dbReference>
<dbReference type="SUPFAM" id="SSF53271">
    <property type="entry name" value="PRTase-like"/>
    <property type="match status" value="1"/>
</dbReference>
<name>A0ABZ0JZY0_9GAMM</name>
<feature type="domain" description="Double zinc ribbon" evidence="2">
    <location>
        <begin position="2"/>
        <end position="53"/>
    </location>
</feature>
<sequence length="227" mass="25213">MLPNRCLMCQQRILSRRQGICDVCLDASLYKAPICLGCGRQMSLSVAYCGQCLASNTLKVVAPCSYHDGAGHWVGQIKYQAQFAVIEVMVEALICRLYDLIAQGFIQMPQAIIAVPLHPKRLQQRGFNQAWLIARSVANKLQLPLLDNVLIRQVDTAPQAGLSGERRRKNMLGAFALTEKINWQRVAIVDDVVTTGTTVSEITRLLSQQYIDTQVWCLARAEAPGLN</sequence>
<dbReference type="Gene3D" id="3.40.50.2020">
    <property type="match status" value="1"/>
</dbReference>
<reference evidence="3 4" key="1">
    <citation type="submission" date="2023-10" db="EMBL/GenBank/DDBJ databases">
        <title>Complete genome sequence of Shewanella sp. DAU334.</title>
        <authorList>
            <person name="Lee Y.-S."/>
            <person name="Jeong H.-R."/>
            <person name="Hwang E.-J."/>
            <person name="Choi Y.-L."/>
            <person name="Kim G.-D."/>
        </authorList>
    </citation>
    <scope>NUCLEOTIDE SEQUENCE [LARGE SCALE GENOMIC DNA]</scope>
    <source>
        <strain evidence="3 4">DAU334</strain>
    </source>
</reference>
<protein>
    <submittedName>
        <fullName evidence="3">ComF family protein</fullName>
    </submittedName>
</protein>
<dbReference type="PANTHER" id="PTHR47505">
    <property type="entry name" value="DNA UTILIZATION PROTEIN YHGH"/>
    <property type="match status" value="1"/>
</dbReference>
<dbReference type="InterPro" id="IPR000836">
    <property type="entry name" value="PRTase_dom"/>
</dbReference>
<accession>A0ABZ0JZY0</accession>
<dbReference type="PANTHER" id="PTHR47505:SF1">
    <property type="entry name" value="DNA UTILIZATION PROTEIN YHGH"/>
    <property type="match status" value="1"/>
</dbReference>
<evidence type="ECO:0000313" key="4">
    <source>
        <dbReference type="Proteomes" id="UP001529491"/>
    </source>
</evidence>
<dbReference type="Proteomes" id="UP001529491">
    <property type="component" value="Chromosome"/>
</dbReference>
<proteinExistence type="inferred from homology"/>
<dbReference type="InterPro" id="IPR051910">
    <property type="entry name" value="ComF/GntX_DNA_util-trans"/>
</dbReference>
<dbReference type="RefSeq" id="WP_310469671.1">
    <property type="nucleotide sequence ID" value="NZ_CP136522.1"/>
</dbReference>
<dbReference type="CDD" id="cd06223">
    <property type="entry name" value="PRTases_typeI"/>
    <property type="match status" value="1"/>
</dbReference>